<evidence type="ECO:0000259" key="7">
    <source>
        <dbReference type="PROSITE" id="PS50893"/>
    </source>
</evidence>
<sequence>MPPAQLLVDNLECQRGDRVLFSGLNFQVEAGQLLLVEGENGAGKTSLLRLLCGLSRPAAGEVRWRGENIARHRAQFHNDMAYFGHHGGVKLELTALENLVAASALRRHVTVIEMEEALYQVGLGGFEDIPGRRLSAGQKQRLALARLLLSQATLWIMDEPFTALDVDGIALVGGLLERHAANGGLAVLTSHQPVELKTDLHRLRLG</sequence>
<keyword evidence="9" id="KW-1185">Reference proteome</keyword>
<keyword evidence="6" id="KW-0472">Membrane</keyword>
<keyword evidence="3" id="KW-0201">Cytochrome c-type biogenesis</keyword>
<evidence type="ECO:0000256" key="1">
    <source>
        <dbReference type="ARBA" id="ARBA00022448"/>
    </source>
</evidence>
<name>A0A8D5AI94_9GAMM</name>
<dbReference type="GO" id="GO:0016887">
    <property type="term" value="F:ATP hydrolysis activity"/>
    <property type="evidence" value="ECO:0007669"/>
    <property type="project" value="InterPro"/>
</dbReference>
<dbReference type="PANTHER" id="PTHR43499">
    <property type="entry name" value="ABC TRANSPORTER I FAMILY MEMBER 1"/>
    <property type="match status" value="1"/>
</dbReference>
<dbReference type="Proteomes" id="UP000824988">
    <property type="component" value="Chromosome"/>
</dbReference>
<evidence type="ECO:0000313" key="8">
    <source>
        <dbReference type="EMBL" id="BBL69494.1"/>
    </source>
</evidence>
<dbReference type="EMBL" id="AP019782">
    <property type="protein sequence ID" value="BBL69494.1"/>
    <property type="molecule type" value="Genomic_DNA"/>
</dbReference>
<evidence type="ECO:0000256" key="5">
    <source>
        <dbReference type="ARBA" id="ARBA00022967"/>
    </source>
</evidence>
<dbReference type="Pfam" id="PF00005">
    <property type="entry name" value="ABC_tran"/>
    <property type="match status" value="1"/>
</dbReference>
<accession>A0A8D5AI94</accession>
<keyword evidence="4 8" id="KW-0067">ATP-binding</keyword>
<dbReference type="InterPro" id="IPR017871">
    <property type="entry name" value="ABC_transporter-like_CS"/>
</dbReference>
<dbReference type="PROSITE" id="PS50893">
    <property type="entry name" value="ABC_TRANSPORTER_2"/>
    <property type="match status" value="1"/>
</dbReference>
<dbReference type="RefSeq" id="WP_054772885.1">
    <property type="nucleotide sequence ID" value="NZ_AP019782.1"/>
</dbReference>
<dbReference type="KEGG" id="moz:MoryE10_01000"/>
<dbReference type="PANTHER" id="PTHR43499:SF1">
    <property type="entry name" value="ABC TRANSPORTER I FAMILY MEMBER 1"/>
    <property type="match status" value="1"/>
</dbReference>
<dbReference type="InterPro" id="IPR003593">
    <property type="entry name" value="AAA+_ATPase"/>
</dbReference>
<dbReference type="Gene3D" id="3.40.50.300">
    <property type="entry name" value="P-loop containing nucleotide triphosphate hydrolases"/>
    <property type="match status" value="1"/>
</dbReference>
<dbReference type="AlphaFoldDB" id="A0A8D5AI94"/>
<dbReference type="PROSITE" id="PS00211">
    <property type="entry name" value="ABC_TRANSPORTER_1"/>
    <property type="match status" value="1"/>
</dbReference>
<dbReference type="GO" id="GO:0005524">
    <property type="term" value="F:ATP binding"/>
    <property type="evidence" value="ECO:0007669"/>
    <property type="project" value="UniProtKB-KW"/>
</dbReference>
<keyword evidence="5" id="KW-1278">Translocase</keyword>
<dbReference type="NCBIfam" id="TIGR01189">
    <property type="entry name" value="ccmA"/>
    <property type="match status" value="1"/>
</dbReference>
<dbReference type="SUPFAM" id="SSF52540">
    <property type="entry name" value="P-loop containing nucleoside triphosphate hydrolases"/>
    <property type="match status" value="1"/>
</dbReference>
<reference evidence="8" key="1">
    <citation type="submission" date="2019-06" db="EMBL/GenBank/DDBJ databases">
        <title>Complete genome sequence of Methylogaea oryzae strain JCM16910.</title>
        <authorList>
            <person name="Asakawa S."/>
        </authorList>
    </citation>
    <scope>NUCLEOTIDE SEQUENCE</scope>
    <source>
        <strain evidence="8">E10</strain>
    </source>
</reference>
<dbReference type="InterPro" id="IPR005895">
    <property type="entry name" value="ABC_transptr_haem_export_CcmA"/>
</dbReference>
<keyword evidence="1" id="KW-0813">Transport</keyword>
<gene>
    <name evidence="8" type="primary">ccmA</name>
    <name evidence="8" type="ORF">MoryE10_01000</name>
</gene>
<evidence type="ECO:0000256" key="6">
    <source>
        <dbReference type="ARBA" id="ARBA00023136"/>
    </source>
</evidence>
<dbReference type="InterPro" id="IPR003439">
    <property type="entry name" value="ABC_transporter-like_ATP-bd"/>
</dbReference>
<protein>
    <submittedName>
        <fullName evidence="8">Cytochrome c biogenesis ATP-binding export protein CcmA</fullName>
    </submittedName>
</protein>
<evidence type="ECO:0000313" key="9">
    <source>
        <dbReference type="Proteomes" id="UP000824988"/>
    </source>
</evidence>
<dbReference type="GO" id="GO:0017004">
    <property type="term" value="P:cytochrome complex assembly"/>
    <property type="evidence" value="ECO:0007669"/>
    <property type="project" value="UniProtKB-KW"/>
</dbReference>
<dbReference type="InterPro" id="IPR027417">
    <property type="entry name" value="P-loop_NTPase"/>
</dbReference>
<evidence type="ECO:0000256" key="3">
    <source>
        <dbReference type="ARBA" id="ARBA00022748"/>
    </source>
</evidence>
<proteinExistence type="predicted"/>
<organism evidence="8 9">
    <name type="scientific">Methylogaea oryzae</name>
    <dbReference type="NCBI Taxonomy" id="1295382"/>
    <lineage>
        <taxon>Bacteria</taxon>
        <taxon>Pseudomonadati</taxon>
        <taxon>Pseudomonadota</taxon>
        <taxon>Gammaproteobacteria</taxon>
        <taxon>Methylococcales</taxon>
        <taxon>Methylococcaceae</taxon>
        <taxon>Methylogaea</taxon>
    </lineage>
</organism>
<evidence type="ECO:0000256" key="4">
    <source>
        <dbReference type="ARBA" id="ARBA00022840"/>
    </source>
</evidence>
<dbReference type="SMART" id="SM00382">
    <property type="entry name" value="AAA"/>
    <property type="match status" value="1"/>
</dbReference>
<dbReference type="GO" id="GO:0022857">
    <property type="term" value="F:transmembrane transporter activity"/>
    <property type="evidence" value="ECO:0007669"/>
    <property type="project" value="InterPro"/>
</dbReference>
<evidence type="ECO:0000256" key="2">
    <source>
        <dbReference type="ARBA" id="ARBA00022741"/>
    </source>
</evidence>
<keyword evidence="2" id="KW-0547">Nucleotide-binding</keyword>
<feature type="domain" description="ABC transporter" evidence="7">
    <location>
        <begin position="6"/>
        <end position="205"/>
    </location>
</feature>
<dbReference type="NCBIfam" id="NF010061">
    <property type="entry name" value="PRK13538.1"/>
    <property type="match status" value="1"/>
</dbReference>